<feature type="transmembrane region" description="Helical" evidence="9">
    <location>
        <begin position="1008"/>
        <end position="1035"/>
    </location>
</feature>
<dbReference type="InterPro" id="IPR027463">
    <property type="entry name" value="AcrB_DN_DC_subdom"/>
</dbReference>
<dbReference type="InterPro" id="IPR001036">
    <property type="entry name" value="Acrflvin-R"/>
</dbReference>
<dbReference type="GO" id="GO:0015562">
    <property type="term" value="F:efflux transmembrane transporter activity"/>
    <property type="evidence" value="ECO:0007669"/>
    <property type="project" value="InterPro"/>
</dbReference>
<keyword evidence="6 9" id="KW-0812">Transmembrane</keyword>
<evidence type="ECO:0000256" key="4">
    <source>
        <dbReference type="ARBA" id="ARBA00022475"/>
    </source>
</evidence>
<dbReference type="Pfam" id="PF00873">
    <property type="entry name" value="ACR_tran"/>
    <property type="match status" value="1"/>
</dbReference>
<comment type="similarity">
    <text evidence="2">Belongs to the resistance-nodulation-cell division (RND) (TC 2.A.6) family.</text>
</comment>
<reference evidence="10 11" key="1">
    <citation type="journal article" date="2017" name="BMC Genomics">
        <title>Genome sequencing of 39 Akkermansia muciniphila isolates reveals its population structure, genomic and functional diverisity, and global distribution in mammalian gut microbiotas.</title>
        <authorList>
            <person name="Guo X."/>
            <person name="Li S."/>
            <person name="Zhang J."/>
            <person name="Wu F."/>
            <person name="Li X."/>
            <person name="Wu D."/>
            <person name="Zhang M."/>
            <person name="Ou Z."/>
            <person name="Jie Z."/>
            <person name="Yan Q."/>
            <person name="Li P."/>
            <person name="Yi J."/>
            <person name="Peng Y."/>
        </authorList>
    </citation>
    <scope>NUCLEOTIDE SEQUENCE [LARGE SCALE GENOMIC DNA]</scope>
    <source>
        <strain evidence="10 11">GP43</strain>
    </source>
</reference>
<name>A0AAP8NKB1_9BACT</name>
<evidence type="ECO:0000256" key="8">
    <source>
        <dbReference type="ARBA" id="ARBA00023136"/>
    </source>
</evidence>
<sequence length="1071" mass="115933">MSSFFIKHPTIAIVISIVMILLGGLSLMGLPIEQYPNIVPPTIKMQATYPGANAETVANSVASPIEQSISGVVGMDYMTSTNANNGICSLSIVFEVGTDPNMDQTLAYMRYGQATAQIPAEVSQMGITITQSTGSPLAVVNLYSPDDSLNAIFLSNYAYVSLVDPVKRVPGVGDVQVFGAGRYAMRIWLDTTKMAAQNISVGEVQSAIQAQNTVIPGGQIGAEPAPPGTEFTYSIQTKGRLQTAEEFGNIIIRAEGNKLLYLKDIAKVELGSQTYNVSSKYNGRDSGAIAVYAAPGSNAINTVDALVKLFEDRSRSFPAGMEYNLTLDTTLAVRASIEEIEHTLVEALLLVVLVVFVFLQGWRATLIPAIAVPVSIIATFALFPLLGFTLNTICLMGMVLAIGLVVDDAIVVVEAVESHMERGLTPRQAAFAAMEEVSGPVIAIALVLAAVFLPSLLLPGITGTLFQQFAVTIAISMLISAFNALTLSPALSAILLKPKDPSKGGPLKFFYRVFNRSYDATASGYTKVCHFLTRKLIISIPLLALIAYAIVPVAKKIPNGFLPDEDQGYLFAALIMPEARSLQLTTAAADKVSELIRQNPNVKDVIAISGFSLLTGVQSTNNAFFFVMLKPWEERPNPDQSAQAVTAQLNALLTTKVSEGITMCFQPPAIAGVGSANGVTFMLEDRDGKGTEYLAEQTDIFVKEANKLPIFDPNNNGGVRSVMSFAVEQKDVRLDEEKCATLGVSISEANSLLQAYMGSLFINYITLYGQQWQVYIQAQGSDRTGTDMLKNFYVKNNTGSSVPLSTLVKITDIKGPEFLLRQNLYNSSKLMVTPAQGYSNSQAMEALEKTFEASMPSDMGYSYADMSYQEQKIQNGIGIVQIFLLSSVFVFLILAALYERWSLPLSIFMTVPIAALGAFLGLYWFGYELNLYAQIGLVMLIGLAAKNAILIVEFAVIEMERGKTLMEATLSAARIRLRPILMTSFAFILGCVPLALASGSGAYSRNIIGIVVIAGMTMATVVGIFLIPCSFYFIMKLFRVRIARKTVETEDPDEIIARKHLFHEAHESLKG</sequence>
<feature type="transmembrane region" description="Helical" evidence="9">
    <location>
        <begin position="977"/>
        <end position="996"/>
    </location>
</feature>
<evidence type="ECO:0000256" key="2">
    <source>
        <dbReference type="ARBA" id="ARBA00010942"/>
    </source>
</evidence>
<dbReference type="PANTHER" id="PTHR32063:SF76">
    <property type="entry name" value="EFFLUX PUMP MEMBRANE TRANSPORTER"/>
    <property type="match status" value="1"/>
</dbReference>
<feature type="transmembrane region" description="Helical" evidence="9">
    <location>
        <begin position="366"/>
        <end position="389"/>
    </location>
</feature>
<feature type="transmembrane region" description="Helical" evidence="9">
    <location>
        <begin position="469"/>
        <end position="496"/>
    </location>
</feature>
<feature type="transmembrane region" description="Helical" evidence="9">
    <location>
        <begin position="931"/>
        <end position="956"/>
    </location>
</feature>
<evidence type="ECO:0000256" key="3">
    <source>
        <dbReference type="ARBA" id="ARBA00022448"/>
    </source>
</evidence>
<evidence type="ECO:0000256" key="7">
    <source>
        <dbReference type="ARBA" id="ARBA00022989"/>
    </source>
</evidence>
<dbReference type="Gene3D" id="3.30.70.1320">
    <property type="entry name" value="Multidrug efflux transporter AcrB pore domain like"/>
    <property type="match status" value="1"/>
</dbReference>
<comment type="subcellular location">
    <subcellularLocation>
        <location evidence="1">Cell inner membrane</location>
        <topology evidence="1">Multi-pass membrane protein</topology>
    </subcellularLocation>
</comment>
<organism evidence="10 11">
    <name type="scientific">Akkermansia muciniphila</name>
    <dbReference type="NCBI Taxonomy" id="239935"/>
    <lineage>
        <taxon>Bacteria</taxon>
        <taxon>Pseudomonadati</taxon>
        <taxon>Verrucomicrobiota</taxon>
        <taxon>Verrucomicrobiia</taxon>
        <taxon>Verrucomicrobiales</taxon>
        <taxon>Akkermansiaceae</taxon>
        <taxon>Akkermansia</taxon>
    </lineage>
</organism>
<dbReference type="SUPFAM" id="SSF82866">
    <property type="entry name" value="Multidrug efflux transporter AcrB transmembrane domain"/>
    <property type="match status" value="2"/>
</dbReference>
<dbReference type="GO" id="GO:0005886">
    <property type="term" value="C:plasma membrane"/>
    <property type="evidence" value="ECO:0007669"/>
    <property type="project" value="UniProtKB-SubCell"/>
</dbReference>
<evidence type="ECO:0000256" key="6">
    <source>
        <dbReference type="ARBA" id="ARBA00022692"/>
    </source>
</evidence>
<evidence type="ECO:0000256" key="1">
    <source>
        <dbReference type="ARBA" id="ARBA00004429"/>
    </source>
</evidence>
<dbReference type="NCBIfam" id="TIGR00915">
    <property type="entry name" value="2A0602"/>
    <property type="match status" value="1"/>
</dbReference>
<evidence type="ECO:0000256" key="9">
    <source>
        <dbReference type="SAM" id="Phobius"/>
    </source>
</evidence>
<evidence type="ECO:0000313" key="11">
    <source>
        <dbReference type="Proteomes" id="UP000235914"/>
    </source>
</evidence>
<dbReference type="InterPro" id="IPR004764">
    <property type="entry name" value="MdtF-like"/>
</dbReference>
<dbReference type="RefSeq" id="WP_102734657.1">
    <property type="nucleotide sequence ID" value="NZ_CP025824.1"/>
</dbReference>
<feature type="transmembrane region" description="Helical" evidence="9">
    <location>
        <begin position="342"/>
        <end position="359"/>
    </location>
</feature>
<evidence type="ECO:0000256" key="5">
    <source>
        <dbReference type="ARBA" id="ARBA00022519"/>
    </source>
</evidence>
<accession>A0AAP8NKB1</accession>
<keyword evidence="3" id="KW-0813">Transport</keyword>
<feature type="transmembrane region" description="Helical" evidence="9">
    <location>
        <begin position="395"/>
        <end position="416"/>
    </location>
</feature>
<gene>
    <name evidence="10" type="ORF">CXU09_09790</name>
</gene>
<keyword evidence="5" id="KW-0997">Cell inner membrane</keyword>
<feature type="transmembrane region" description="Helical" evidence="9">
    <location>
        <begin position="876"/>
        <end position="898"/>
    </location>
</feature>
<dbReference type="EMBL" id="PJKN01000005">
    <property type="protein sequence ID" value="PNC54807.1"/>
    <property type="molecule type" value="Genomic_DNA"/>
</dbReference>
<feature type="transmembrane region" description="Helical" evidence="9">
    <location>
        <begin position="437"/>
        <end position="457"/>
    </location>
</feature>
<proteinExistence type="inferred from homology"/>
<feature type="transmembrane region" description="Helical" evidence="9">
    <location>
        <begin position="12"/>
        <end position="32"/>
    </location>
</feature>
<keyword evidence="7 9" id="KW-1133">Transmembrane helix</keyword>
<dbReference type="AlphaFoldDB" id="A0AAP8NKB1"/>
<keyword evidence="4" id="KW-1003">Cell membrane</keyword>
<dbReference type="SUPFAM" id="SSF82714">
    <property type="entry name" value="Multidrug efflux transporter AcrB TolC docking domain, DN and DC subdomains"/>
    <property type="match status" value="2"/>
</dbReference>
<protein>
    <submittedName>
        <fullName evidence="10">Hydrophobe/amphiphile efflux-1 family RND transporter</fullName>
    </submittedName>
</protein>
<dbReference type="Gene3D" id="3.30.70.1430">
    <property type="entry name" value="Multidrug efflux transporter AcrB pore domain"/>
    <property type="match status" value="2"/>
</dbReference>
<dbReference type="PRINTS" id="PR00702">
    <property type="entry name" value="ACRIFLAVINRP"/>
</dbReference>
<dbReference type="FunFam" id="1.20.1640.10:FF:000001">
    <property type="entry name" value="Efflux pump membrane transporter"/>
    <property type="match status" value="1"/>
</dbReference>
<dbReference type="GO" id="GO:0009636">
    <property type="term" value="P:response to toxic substance"/>
    <property type="evidence" value="ECO:0007669"/>
    <property type="project" value="UniProtKB-ARBA"/>
</dbReference>
<dbReference type="Gene3D" id="1.20.1640.10">
    <property type="entry name" value="Multidrug efflux transporter AcrB transmembrane domain"/>
    <property type="match status" value="2"/>
</dbReference>
<dbReference type="Gene3D" id="3.30.70.1440">
    <property type="entry name" value="Multidrug efflux transporter AcrB pore domain"/>
    <property type="match status" value="1"/>
</dbReference>
<keyword evidence="8 9" id="KW-0472">Membrane</keyword>
<feature type="transmembrane region" description="Helical" evidence="9">
    <location>
        <begin position="905"/>
        <end position="925"/>
    </location>
</feature>
<dbReference type="GO" id="GO:0042910">
    <property type="term" value="F:xenobiotic transmembrane transporter activity"/>
    <property type="evidence" value="ECO:0007669"/>
    <property type="project" value="TreeGrafter"/>
</dbReference>
<feature type="transmembrane region" description="Helical" evidence="9">
    <location>
        <begin position="536"/>
        <end position="554"/>
    </location>
</feature>
<comment type="caution">
    <text evidence="10">The sequence shown here is derived from an EMBL/GenBank/DDBJ whole genome shotgun (WGS) entry which is preliminary data.</text>
</comment>
<dbReference type="PANTHER" id="PTHR32063">
    <property type="match status" value="1"/>
</dbReference>
<dbReference type="Proteomes" id="UP000235914">
    <property type="component" value="Unassembled WGS sequence"/>
</dbReference>
<dbReference type="SUPFAM" id="SSF82693">
    <property type="entry name" value="Multidrug efflux transporter AcrB pore domain, PN1, PN2, PC1 and PC2 subdomains"/>
    <property type="match status" value="4"/>
</dbReference>
<dbReference type="Gene3D" id="3.30.2090.10">
    <property type="entry name" value="Multidrug efflux transporter AcrB TolC docking domain, DN and DC subdomains"/>
    <property type="match status" value="2"/>
</dbReference>
<evidence type="ECO:0000313" key="10">
    <source>
        <dbReference type="EMBL" id="PNC54807.1"/>
    </source>
</evidence>